<sequence length="128" mass="14734">MSNTENSQRVQIANESLDSVKSTGFYTAIANSANERLEYLRKKEIEKAKQGQRVENSQIISIFSLCVSVISAFVAFGSAYIARSQKLINQNMQAIEIWREIGKNKEKNFFLSRENVFYRRLQTSNTRI</sequence>
<keyword evidence="1" id="KW-0812">Transmembrane</keyword>
<dbReference type="RefSeq" id="WP_086236621.1">
    <property type="nucleotide sequence ID" value="NZ_JAZBRD010000001.1"/>
</dbReference>
<gene>
    <name evidence="2" type="ORF">V2I23_01295</name>
</gene>
<evidence type="ECO:0000313" key="3">
    <source>
        <dbReference type="Proteomes" id="UP001331664"/>
    </source>
</evidence>
<comment type="caution">
    <text evidence="2">The sequence shown here is derived from an EMBL/GenBank/DDBJ whole genome shotgun (WGS) entry which is preliminary data.</text>
</comment>
<dbReference type="Proteomes" id="UP001331664">
    <property type="component" value="Unassembled WGS sequence"/>
</dbReference>
<protein>
    <submittedName>
        <fullName evidence="2">Uncharacterized protein</fullName>
    </submittedName>
</protein>
<keyword evidence="3" id="KW-1185">Reference proteome</keyword>
<keyword evidence="1" id="KW-1133">Transmembrane helix</keyword>
<reference evidence="2 3" key="1">
    <citation type="submission" date="2024-01" db="EMBL/GenBank/DDBJ databases">
        <title>Campylobacter porcellus sp. nov.</title>
        <authorList>
            <person name="Papic B."/>
            <person name="Gruntar I."/>
        </authorList>
    </citation>
    <scope>NUCLEOTIDE SEQUENCE [LARGE SCALE GENOMIC DNA]</scope>
    <source>
        <strain evidence="2 3">CX2-4855-23</strain>
    </source>
</reference>
<proteinExistence type="predicted"/>
<name>A0ABU7M2Y1_9BACT</name>
<evidence type="ECO:0000313" key="2">
    <source>
        <dbReference type="EMBL" id="MEE3743929.1"/>
    </source>
</evidence>
<keyword evidence="1" id="KW-0472">Membrane</keyword>
<evidence type="ECO:0000256" key="1">
    <source>
        <dbReference type="SAM" id="Phobius"/>
    </source>
</evidence>
<organism evidence="2 3">
    <name type="scientific">Campylobacter porcelli</name>
    <dbReference type="NCBI Taxonomy" id="1660073"/>
    <lineage>
        <taxon>Bacteria</taxon>
        <taxon>Pseudomonadati</taxon>
        <taxon>Campylobacterota</taxon>
        <taxon>Epsilonproteobacteria</taxon>
        <taxon>Campylobacterales</taxon>
        <taxon>Campylobacteraceae</taxon>
        <taxon>Campylobacter</taxon>
    </lineage>
</organism>
<dbReference type="EMBL" id="JAZBRD010000001">
    <property type="protein sequence ID" value="MEE3743929.1"/>
    <property type="molecule type" value="Genomic_DNA"/>
</dbReference>
<feature type="transmembrane region" description="Helical" evidence="1">
    <location>
        <begin position="59"/>
        <end position="82"/>
    </location>
</feature>
<accession>A0ABU7M2Y1</accession>